<dbReference type="Gene3D" id="1.10.510.10">
    <property type="entry name" value="Transferase(Phosphotransferase) domain 1"/>
    <property type="match status" value="1"/>
</dbReference>
<dbReference type="STRING" id="1561998.A0A1I7U0Z2"/>
<keyword evidence="3" id="KW-0479">Metal-binding</keyword>
<evidence type="ECO:0000313" key="6">
    <source>
        <dbReference type="Proteomes" id="UP000095282"/>
    </source>
</evidence>
<dbReference type="PROSITE" id="PS50011">
    <property type="entry name" value="PROTEIN_KINASE_DOM"/>
    <property type="match status" value="1"/>
</dbReference>
<feature type="site" description="Important for interaction with phosphotyrosine-binding proteins" evidence="4">
    <location>
        <position position="337"/>
    </location>
</feature>
<dbReference type="PROSITE" id="PS00109">
    <property type="entry name" value="PROTEIN_KINASE_TYR"/>
    <property type="match status" value="1"/>
</dbReference>
<dbReference type="GO" id="GO:0005524">
    <property type="term" value="F:ATP binding"/>
    <property type="evidence" value="ECO:0007669"/>
    <property type="project" value="UniProtKB-KW"/>
</dbReference>
<dbReference type="InterPro" id="IPR050122">
    <property type="entry name" value="RTK"/>
</dbReference>
<name>A0A1I7U0Z2_9PELO</name>
<keyword evidence="6" id="KW-1185">Reference proteome</keyword>
<dbReference type="InterPro" id="IPR020635">
    <property type="entry name" value="Tyr_kinase_cat_dom"/>
</dbReference>
<accession>A0A1I7U0Z2</accession>
<organism evidence="6 7">
    <name type="scientific">Caenorhabditis tropicalis</name>
    <dbReference type="NCBI Taxonomy" id="1561998"/>
    <lineage>
        <taxon>Eukaryota</taxon>
        <taxon>Metazoa</taxon>
        <taxon>Ecdysozoa</taxon>
        <taxon>Nematoda</taxon>
        <taxon>Chromadorea</taxon>
        <taxon>Rhabditida</taxon>
        <taxon>Rhabditina</taxon>
        <taxon>Rhabditomorpha</taxon>
        <taxon>Rhabditoidea</taxon>
        <taxon>Rhabditidae</taxon>
        <taxon>Peloderinae</taxon>
        <taxon>Caenorhabditis</taxon>
    </lineage>
</organism>
<sequence length="368" mass="43210">MIEKGQNYIRCKRLSKEFLKFHLFVQEKNKFFTTASIVNRNDSTYFLKCLGGYYSENVILRDSEKQIDVPYDPLNGFLMDSKKFSNQTFYQCVHENEKISFLDYPNQNTLKNDVKFKMMIQSFTLNYEMQCIIEGEIPGDIKMKSVLVCPATSECPEDDSDHTLTISLFDLISFGWQIARALQYLKECGITHRDVAMRNVLVTNALYCKLIDFERAEKGESQDGNFGTDLFNFFTVKLRNRSRNYIPSMYPEECKKGAYYYETEVYCFGLLLLEMFSFMKPIEPNKRLNPEQPHYCPRPIYDIILECLKANRQQRMSINDCVVRLSMLAESNDKKKYLDLNEGLTKEGERNFIQELRSPDYLLNNPFS</sequence>
<dbReference type="GO" id="GO:0004714">
    <property type="term" value="F:transmembrane receptor protein tyrosine kinase activity"/>
    <property type="evidence" value="ECO:0007669"/>
    <property type="project" value="TreeGrafter"/>
</dbReference>
<keyword evidence="2" id="KW-0547">Nucleotide-binding</keyword>
<dbReference type="InterPro" id="IPR008266">
    <property type="entry name" value="Tyr_kinase_AS"/>
</dbReference>
<proteinExistence type="predicted"/>
<keyword evidence="2" id="KW-0067">ATP-binding</keyword>
<feature type="binding site" evidence="3">
    <location>
        <position position="199"/>
    </location>
    <ligand>
        <name>Mg(2+)</name>
        <dbReference type="ChEBI" id="CHEBI:18420"/>
    </ligand>
</feature>
<evidence type="ECO:0000256" key="4">
    <source>
        <dbReference type="PIRSR" id="PIRSR000615-4"/>
    </source>
</evidence>
<feature type="binding site" evidence="2">
    <location>
        <position position="198"/>
    </location>
    <ligand>
        <name>ATP</name>
        <dbReference type="ChEBI" id="CHEBI:30616"/>
    </ligand>
</feature>
<evidence type="ECO:0000313" key="7">
    <source>
        <dbReference type="WBParaSite" id="Csp11.Scaffold629.g13766.t1"/>
    </source>
</evidence>
<dbReference type="PANTHER" id="PTHR24416">
    <property type="entry name" value="TYROSINE-PROTEIN KINASE RECEPTOR"/>
    <property type="match status" value="1"/>
</dbReference>
<dbReference type="GO" id="GO:0046872">
    <property type="term" value="F:metal ion binding"/>
    <property type="evidence" value="ECO:0007669"/>
    <property type="project" value="UniProtKB-KW"/>
</dbReference>
<dbReference type="GO" id="GO:0007169">
    <property type="term" value="P:cell surface receptor protein tyrosine kinase signaling pathway"/>
    <property type="evidence" value="ECO:0007669"/>
    <property type="project" value="TreeGrafter"/>
</dbReference>
<reference evidence="7" key="1">
    <citation type="submission" date="2016-11" db="UniProtKB">
        <authorList>
            <consortium name="WormBaseParasite"/>
        </authorList>
    </citation>
    <scope>IDENTIFICATION</scope>
</reference>
<dbReference type="InterPro" id="IPR000719">
    <property type="entry name" value="Prot_kinase_dom"/>
</dbReference>
<dbReference type="InterPro" id="IPR001245">
    <property type="entry name" value="Ser-Thr/Tyr_kinase_cat_dom"/>
</dbReference>
<dbReference type="InterPro" id="IPR011009">
    <property type="entry name" value="Kinase-like_dom_sf"/>
</dbReference>
<dbReference type="GO" id="GO:0005886">
    <property type="term" value="C:plasma membrane"/>
    <property type="evidence" value="ECO:0007669"/>
    <property type="project" value="TreeGrafter"/>
</dbReference>
<evidence type="ECO:0000256" key="3">
    <source>
        <dbReference type="PIRSR" id="PIRSR000615-3"/>
    </source>
</evidence>
<dbReference type="AlphaFoldDB" id="A0A1I7U0Z2"/>
<dbReference type="eggNOG" id="KOG0200">
    <property type="taxonomic scope" value="Eukaryota"/>
</dbReference>
<dbReference type="SMART" id="SM00219">
    <property type="entry name" value="TyrKc"/>
    <property type="match status" value="1"/>
</dbReference>
<dbReference type="Pfam" id="PF07714">
    <property type="entry name" value="PK_Tyr_Ser-Thr"/>
    <property type="match status" value="1"/>
</dbReference>
<feature type="active site" description="Proton acceptor" evidence="1">
    <location>
        <position position="194"/>
    </location>
</feature>
<dbReference type="PANTHER" id="PTHR24416:SF621">
    <property type="entry name" value="TYROSINE KINASE RECEPTOR CAD96CA"/>
    <property type="match status" value="1"/>
</dbReference>
<dbReference type="GO" id="GO:0043235">
    <property type="term" value="C:receptor complex"/>
    <property type="evidence" value="ECO:0007669"/>
    <property type="project" value="TreeGrafter"/>
</dbReference>
<dbReference type="PIRSF" id="PIRSF000615">
    <property type="entry name" value="TyrPK_CSF1-R"/>
    <property type="match status" value="1"/>
</dbReference>
<evidence type="ECO:0000256" key="2">
    <source>
        <dbReference type="PIRSR" id="PIRSR000615-2"/>
    </source>
</evidence>
<evidence type="ECO:0000256" key="1">
    <source>
        <dbReference type="PIRSR" id="PIRSR000615-1"/>
    </source>
</evidence>
<feature type="binding site" evidence="3">
    <location>
        <position position="212"/>
    </location>
    <ligand>
        <name>Mg(2+)</name>
        <dbReference type="ChEBI" id="CHEBI:18420"/>
    </ligand>
</feature>
<feature type="domain" description="Protein kinase" evidence="5">
    <location>
        <begin position="44"/>
        <end position="328"/>
    </location>
</feature>
<keyword evidence="3" id="KW-0460">Magnesium</keyword>
<dbReference type="SUPFAM" id="SSF56112">
    <property type="entry name" value="Protein kinase-like (PK-like)"/>
    <property type="match status" value="1"/>
</dbReference>
<dbReference type="Proteomes" id="UP000095282">
    <property type="component" value="Unplaced"/>
</dbReference>
<dbReference type="WBParaSite" id="Csp11.Scaffold629.g13766.t1">
    <property type="protein sequence ID" value="Csp11.Scaffold629.g13766.t1"/>
    <property type="gene ID" value="Csp11.Scaffold629.g13766"/>
</dbReference>
<evidence type="ECO:0000259" key="5">
    <source>
        <dbReference type="PROSITE" id="PS50011"/>
    </source>
</evidence>
<protein>
    <submittedName>
        <fullName evidence="7">Protein kinase domain-containing protein</fullName>
    </submittedName>
</protein>